<name>B9XDF9_PEDPL</name>
<comment type="caution">
    <text evidence="1">The sequence shown here is derived from an EMBL/GenBank/DDBJ whole genome shotgun (WGS) entry which is preliminary data.</text>
</comment>
<proteinExistence type="predicted"/>
<protein>
    <submittedName>
        <fullName evidence="1">Uncharacterized protein</fullName>
    </submittedName>
</protein>
<gene>
    <name evidence="1" type="ORF">Cflav_PD6380</name>
</gene>
<organism evidence="1 2">
    <name type="scientific">Pedosphaera parvula (strain Ellin514)</name>
    <dbReference type="NCBI Taxonomy" id="320771"/>
    <lineage>
        <taxon>Bacteria</taxon>
        <taxon>Pseudomonadati</taxon>
        <taxon>Verrucomicrobiota</taxon>
        <taxon>Pedosphaerae</taxon>
        <taxon>Pedosphaerales</taxon>
        <taxon>Pedosphaeraceae</taxon>
        <taxon>Pedosphaera</taxon>
    </lineage>
</organism>
<dbReference type="RefSeq" id="WP_007413857.1">
    <property type="nucleotide sequence ID" value="NZ_ABOX02000006.1"/>
</dbReference>
<dbReference type="STRING" id="320771.Cflav_PD6380"/>
<evidence type="ECO:0000313" key="2">
    <source>
        <dbReference type="Proteomes" id="UP000003688"/>
    </source>
</evidence>
<accession>B9XDF9</accession>
<dbReference type="AlphaFoldDB" id="B9XDF9"/>
<reference evidence="1 2" key="1">
    <citation type="journal article" date="2011" name="J. Bacteriol.">
        <title>Genome sequence of 'Pedosphaera parvula' Ellin514, an aerobic Verrucomicrobial isolate from pasture soil.</title>
        <authorList>
            <person name="Kant R."/>
            <person name="van Passel M.W."/>
            <person name="Sangwan P."/>
            <person name="Palva A."/>
            <person name="Lucas S."/>
            <person name="Copeland A."/>
            <person name="Lapidus A."/>
            <person name="Glavina Del Rio T."/>
            <person name="Dalin E."/>
            <person name="Tice H."/>
            <person name="Bruce D."/>
            <person name="Goodwin L."/>
            <person name="Pitluck S."/>
            <person name="Chertkov O."/>
            <person name="Larimer F.W."/>
            <person name="Land M.L."/>
            <person name="Hauser L."/>
            <person name="Brettin T.S."/>
            <person name="Detter J.C."/>
            <person name="Han S."/>
            <person name="de Vos W.M."/>
            <person name="Janssen P.H."/>
            <person name="Smidt H."/>
        </authorList>
    </citation>
    <scope>NUCLEOTIDE SEQUENCE [LARGE SCALE GENOMIC DNA]</scope>
    <source>
        <strain evidence="1 2">Ellin514</strain>
    </source>
</reference>
<dbReference type="EMBL" id="ABOX02000006">
    <property type="protein sequence ID" value="EEF62105.1"/>
    <property type="molecule type" value="Genomic_DNA"/>
</dbReference>
<sequence length="101" mass="11108">MKSLTSPVTTQRDATQSGWCELYDFYLKSTITTPFGPTSVLRLTSNPAGLSFFTPKVSPESPATRGNAQNYSFWPLKRQIIKGSNKFTNDKLAIAASNVSQ</sequence>
<evidence type="ECO:0000313" key="1">
    <source>
        <dbReference type="EMBL" id="EEF62105.1"/>
    </source>
</evidence>
<keyword evidence="2" id="KW-1185">Reference proteome</keyword>
<dbReference type="Proteomes" id="UP000003688">
    <property type="component" value="Unassembled WGS sequence"/>
</dbReference>